<comment type="caution">
    <text evidence="2">The sequence shown here is derived from an EMBL/GenBank/DDBJ whole genome shotgun (WGS) entry which is preliminary data.</text>
</comment>
<dbReference type="STRING" id="210143.A0A1R3IKL4"/>
<name>A0A1R3IKL4_COCAP</name>
<dbReference type="Gramene" id="OMO83071">
    <property type="protein sequence ID" value="OMO83071"/>
    <property type="gene ID" value="CCACVL1_11569"/>
</dbReference>
<gene>
    <name evidence="2" type="ORF">CCACVL1_11569</name>
</gene>
<evidence type="ECO:0000256" key="1">
    <source>
        <dbReference type="SAM" id="MobiDB-lite"/>
    </source>
</evidence>
<feature type="compositionally biased region" description="Basic and acidic residues" evidence="1">
    <location>
        <begin position="32"/>
        <end position="42"/>
    </location>
</feature>
<evidence type="ECO:0000313" key="2">
    <source>
        <dbReference type="EMBL" id="OMO83071.1"/>
    </source>
</evidence>
<dbReference type="Proteomes" id="UP000188268">
    <property type="component" value="Unassembled WGS sequence"/>
</dbReference>
<feature type="region of interest" description="Disordered" evidence="1">
    <location>
        <begin position="32"/>
        <end position="63"/>
    </location>
</feature>
<protein>
    <submittedName>
        <fullName evidence="2">Uncharacterized protein</fullName>
    </submittedName>
</protein>
<dbReference type="AlphaFoldDB" id="A0A1R3IKL4"/>
<keyword evidence="3" id="KW-1185">Reference proteome</keyword>
<evidence type="ECO:0000313" key="3">
    <source>
        <dbReference type="Proteomes" id="UP000188268"/>
    </source>
</evidence>
<dbReference type="OrthoDB" id="642193at2759"/>
<feature type="compositionally biased region" description="Low complexity" evidence="1">
    <location>
        <begin position="44"/>
        <end position="63"/>
    </location>
</feature>
<organism evidence="2 3">
    <name type="scientific">Corchorus capsularis</name>
    <name type="common">Jute</name>
    <dbReference type="NCBI Taxonomy" id="210143"/>
    <lineage>
        <taxon>Eukaryota</taxon>
        <taxon>Viridiplantae</taxon>
        <taxon>Streptophyta</taxon>
        <taxon>Embryophyta</taxon>
        <taxon>Tracheophyta</taxon>
        <taxon>Spermatophyta</taxon>
        <taxon>Magnoliopsida</taxon>
        <taxon>eudicotyledons</taxon>
        <taxon>Gunneridae</taxon>
        <taxon>Pentapetalae</taxon>
        <taxon>rosids</taxon>
        <taxon>malvids</taxon>
        <taxon>Malvales</taxon>
        <taxon>Malvaceae</taxon>
        <taxon>Grewioideae</taxon>
        <taxon>Apeibeae</taxon>
        <taxon>Corchorus</taxon>
    </lineage>
</organism>
<dbReference type="EMBL" id="AWWV01009923">
    <property type="protein sequence ID" value="OMO83071.1"/>
    <property type="molecule type" value="Genomic_DNA"/>
</dbReference>
<accession>A0A1R3IKL4</accession>
<proteinExistence type="predicted"/>
<reference evidence="2 3" key="1">
    <citation type="submission" date="2013-09" db="EMBL/GenBank/DDBJ databases">
        <title>Corchorus capsularis genome sequencing.</title>
        <authorList>
            <person name="Alam M."/>
            <person name="Haque M.S."/>
            <person name="Islam M.S."/>
            <person name="Emdad E.M."/>
            <person name="Islam M.M."/>
            <person name="Ahmed B."/>
            <person name="Halim A."/>
            <person name="Hossen Q.M.M."/>
            <person name="Hossain M.Z."/>
            <person name="Ahmed R."/>
            <person name="Khan M.M."/>
            <person name="Islam R."/>
            <person name="Rashid M.M."/>
            <person name="Khan S.A."/>
            <person name="Rahman M.S."/>
            <person name="Alam M."/>
        </authorList>
    </citation>
    <scope>NUCLEOTIDE SEQUENCE [LARGE SCALE GENOMIC DNA]</scope>
    <source>
        <strain evidence="3">cv. CVL-1</strain>
        <tissue evidence="2">Whole seedling</tissue>
    </source>
</reference>
<sequence>MAAFAATGMDPYSVLPDDDWFNDICQDAIERLSGRPKAERDLNSPTASVSAQSISSVRSHGSS</sequence>